<feature type="transmembrane region" description="Helical" evidence="1">
    <location>
        <begin position="105"/>
        <end position="127"/>
    </location>
</feature>
<dbReference type="EMBL" id="AP022870">
    <property type="protein sequence ID" value="BCB77049.1"/>
    <property type="molecule type" value="Genomic_DNA"/>
</dbReference>
<feature type="transmembrane region" description="Helical" evidence="1">
    <location>
        <begin position="50"/>
        <end position="70"/>
    </location>
</feature>
<keyword evidence="1" id="KW-0472">Membrane</keyword>
<dbReference type="Proteomes" id="UP000502508">
    <property type="component" value="Chromosome"/>
</dbReference>
<keyword evidence="3" id="KW-1185">Reference proteome</keyword>
<dbReference type="AlphaFoldDB" id="A0A6F8XTC9"/>
<accession>A0A6F8XTC9</accession>
<proteinExistence type="predicted"/>
<evidence type="ECO:0008006" key="4">
    <source>
        <dbReference type="Google" id="ProtNLM"/>
    </source>
</evidence>
<feature type="transmembrane region" description="Helical" evidence="1">
    <location>
        <begin position="76"/>
        <end position="98"/>
    </location>
</feature>
<feature type="transmembrane region" description="Helical" evidence="1">
    <location>
        <begin position="133"/>
        <end position="151"/>
    </location>
</feature>
<dbReference type="RefSeq" id="WP_180201267.1">
    <property type="nucleotide sequence ID" value="NZ_AP022870.1"/>
</dbReference>
<evidence type="ECO:0000313" key="3">
    <source>
        <dbReference type="Proteomes" id="UP000502508"/>
    </source>
</evidence>
<keyword evidence="1" id="KW-0812">Transmembrane</keyword>
<reference evidence="2 3" key="2">
    <citation type="submission" date="2020-03" db="EMBL/GenBank/DDBJ databases">
        <authorList>
            <person name="Ichikawa N."/>
            <person name="Kimura A."/>
            <person name="Kitahashi Y."/>
            <person name="Uohara A."/>
        </authorList>
    </citation>
    <scope>NUCLEOTIDE SEQUENCE [LARGE SCALE GENOMIC DNA]</scope>
    <source>
        <strain evidence="2 3">NBRC 107702</strain>
    </source>
</reference>
<gene>
    <name evidence="2" type="ORF">Pflav_034590</name>
</gene>
<feature type="transmembrane region" description="Helical" evidence="1">
    <location>
        <begin position="21"/>
        <end position="38"/>
    </location>
</feature>
<feature type="transmembrane region" description="Helical" evidence="1">
    <location>
        <begin position="185"/>
        <end position="205"/>
    </location>
</feature>
<organism evidence="2 3">
    <name type="scientific">Phytohabitans flavus</name>
    <dbReference type="NCBI Taxonomy" id="1076124"/>
    <lineage>
        <taxon>Bacteria</taxon>
        <taxon>Bacillati</taxon>
        <taxon>Actinomycetota</taxon>
        <taxon>Actinomycetes</taxon>
        <taxon>Micromonosporales</taxon>
        <taxon>Micromonosporaceae</taxon>
    </lineage>
</organism>
<keyword evidence="1" id="KW-1133">Transmembrane helix</keyword>
<protein>
    <recommendedName>
        <fullName evidence="4">Ceramidase</fullName>
    </recommendedName>
</protein>
<dbReference type="KEGG" id="pfla:Pflav_034590"/>
<sequence>MYVDAYCERTGPGLAGEPLNAVSNLAFLAASALLLWLLAGRPRRAPVSVWLLPVMLGVVGLCSLAFHTVADSLTGALDTLSIMVFVLTAVVVVTHWTWGVRWRWAWLVAPVFLAFAIGLNVALAVVGGERATVGGYLPALVGLFAFGVAAYRKTKLLIGASALFAVSLTLRTLDGPLCGQVPVGTHFLWHCLNATVLFLVSLAVVRRWQDYPGSGSPASSSASASSTRP</sequence>
<name>A0A6F8XTC9_9ACTN</name>
<evidence type="ECO:0000313" key="2">
    <source>
        <dbReference type="EMBL" id="BCB77049.1"/>
    </source>
</evidence>
<evidence type="ECO:0000256" key="1">
    <source>
        <dbReference type="SAM" id="Phobius"/>
    </source>
</evidence>
<reference evidence="2 3" key="1">
    <citation type="submission" date="2020-03" db="EMBL/GenBank/DDBJ databases">
        <title>Whole genome shotgun sequence of Phytohabitans flavus NBRC 107702.</title>
        <authorList>
            <person name="Komaki H."/>
            <person name="Tamura T."/>
        </authorList>
    </citation>
    <scope>NUCLEOTIDE SEQUENCE [LARGE SCALE GENOMIC DNA]</scope>
    <source>
        <strain evidence="2 3">NBRC 107702</strain>
    </source>
</reference>
<feature type="transmembrane region" description="Helical" evidence="1">
    <location>
        <begin position="156"/>
        <end position="173"/>
    </location>
</feature>